<feature type="domain" description="DUF1468" evidence="2">
    <location>
        <begin position="11"/>
        <end position="153"/>
    </location>
</feature>
<dbReference type="AlphaFoldDB" id="A0A1I3RAB6"/>
<dbReference type="OrthoDB" id="9855395at2"/>
<accession>A0A1I3RAB6</accession>
<feature type="transmembrane region" description="Helical" evidence="1">
    <location>
        <begin position="6"/>
        <end position="27"/>
    </location>
</feature>
<dbReference type="RefSeq" id="WP_090060670.1">
    <property type="nucleotide sequence ID" value="NZ_FORH01000003.1"/>
</dbReference>
<dbReference type="Proteomes" id="UP000199630">
    <property type="component" value="Unassembled WGS sequence"/>
</dbReference>
<evidence type="ECO:0000313" key="4">
    <source>
        <dbReference type="Proteomes" id="UP000199630"/>
    </source>
</evidence>
<protein>
    <submittedName>
        <fullName evidence="3">Tripartite tricarboxylate transporter TctB family protein</fullName>
    </submittedName>
</protein>
<evidence type="ECO:0000313" key="3">
    <source>
        <dbReference type="EMBL" id="SFJ43115.1"/>
    </source>
</evidence>
<organism evidence="3 4">
    <name type="scientific">Celeribacter neptunius</name>
    <dbReference type="NCBI Taxonomy" id="588602"/>
    <lineage>
        <taxon>Bacteria</taxon>
        <taxon>Pseudomonadati</taxon>
        <taxon>Pseudomonadota</taxon>
        <taxon>Alphaproteobacteria</taxon>
        <taxon>Rhodobacterales</taxon>
        <taxon>Roseobacteraceae</taxon>
        <taxon>Celeribacter</taxon>
    </lineage>
</organism>
<feature type="transmembrane region" description="Helical" evidence="1">
    <location>
        <begin position="77"/>
        <end position="95"/>
    </location>
</feature>
<sequence length="153" mass="16761">MRTTDLLFSAVYLFVMLIGFTQIGNLTEFSASGITSAKFYPQLVLGLGLLTGVIETARTLMSNIYAEQPDFASTWRGAFRPRRVVLLALFIVYLLSMKPLGFMVSTAAFCFVTTVLLAPVRNPKLAIVAGLVTLGTLALIYLLLVVYLQAFLP</sequence>
<reference evidence="4" key="1">
    <citation type="submission" date="2016-10" db="EMBL/GenBank/DDBJ databases">
        <authorList>
            <person name="Varghese N."/>
            <person name="Submissions S."/>
        </authorList>
    </citation>
    <scope>NUCLEOTIDE SEQUENCE [LARGE SCALE GENOMIC DNA]</scope>
    <source>
        <strain evidence="4">DSM 26471</strain>
    </source>
</reference>
<keyword evidence="1" id="KW-0812">Transmembrane</keyword>
<proteinExistence type="predicted"/>
<dbReference type="STRING" id="588602.SAMN04487991_2142"/>
<keyword evidence="1" id="KW-1133">Transmembrane helix</keyword>
<evidence type="ECO:0000259" key="2">
    <source>
        <dbReference type="Pfam" id="PF07331"/>
    </source>
</evidence>
<gene>
    <name evidence="3" type="ORF">SAMN04487991_2142</name>
</gene>
<name>A0A1I3RAB6_9RHOB</name>
<feature type="transmembrane region" description="Helical" evidence="1">
    <location>
        <begin position="126"/>
        <end position="148"/>
    </location>
</feature>
<keyword evidence="4" id="KW-1185">Reference proteome</keyword>
<dbReference type="EMBL" id="FORH01000003">
    <property type="protein sequence ID" value="SFJ43115.1"/>
    <property type="molecule type" value="Genomic_DNA"/>
</dbReference>
<evidence type="ECO:0000256" key="1">
    <source>
        <dbReference type="SAM" id="Phobius"/>
    </source>
</evidence>
<feature type="transmembrane region" description="Helical" evidence="1">
    <location>
        <begin position="39"/>
        <end position="57"/>
    </location>
</feature>
<keyword evidence="1" id="KW-0472">Membrane</keyword>
<dbReference type="Pfam" id="PF07331">
    <property type="entry name" value="TctB"/>
    <property type="match status" value="1"/>
</dbReference>
<dbReference type="InterPro" id="IPR009936">
    <property type="entry name" value="DUF1468"/>
</dbReference>